<evidence type="ECO:0000256" key="1">
    <source>
        <dbReference type="ARBA" id="ARBA00004651"/>
    </source>
</evidence>
<organism evidence="9 10">
    <name type="scientific">Siphonobacter curvatus</name>
    <dbReference type="NCBI Taxonomy" id="2094562"/>
    <lineage>
        <taxon>Bacteria</taxon>
        <taxon>Pseudomonadati</taxon>
        <taxon>Bacteroidota</taxon>
        <taxon>Cytophagia</taxon>
        <taxon>Cytophagales</taxon>
        <taxon>Cytophagaceae</taxon>
        <taxon>Siphonobacter</taxon>
    </lineage>
</organism>
<evidence type="ECO:0000256" key="7">
    <source>
        <dbReference type="SAM" id="Phobius"/>
    </source>
</evidence>
<name>A0A2S7ILF0_9BACT</name>
<keyword evidence="6" id="KW-0653">Protein transport</keyword>
<comment type="caution">
    <text evidence="9">The sequence shown here is derived from an EMBL/GenBank/DDBJ whole genome shotgun (WGS) entry which is preliminary data.</text>
</comment>
<comment type="similarity">
    <text evidence="6">Belongs to the exbB/tolQ family.</text>
</comment>
<dbReference type="GO" id="GO:0017038">
    <property type="term" value="P:protein import"/>
    <property type="evidence" value="ECO:0007669"/>
    <property type="project" value="TreeGrafter"/>
</dbReference>
<feature type="transmembrane region" description="Helical" evidence="7">
    <location>
        <begin position="30"/>
        <end position="53"/>
    </location>
</feature>
<dbReference type="AlphaFoldDB" id="A0A2S7ILF0"/>
<keyword evidence="3 7" id="KW-0812">Transmembrane</keyword>
<evidence type="ECO:0000256" key="4">
    <source>
        <dbReference type="ARBA" id="ARBA00022989"/>
    </source>
</evidence>
<dbReference type="InterPro" id="IPR002898">
    <property type="entry name" value="MotA_ExbB_proton_chnl"/>
</dbReference>
<evidence type="ECO:0000256" key="5">
    <source>
        <dbReference type="ARBA" id="ARBA00023136"/>
    </source>
</evidence>
<evidence type="ECO:0000259" key="8">
    <source>
        <dbReference type="Pfam" id="PF01618"/>
    </source>
</evidence>
<evidence type="ECO:0000256" key="6">
    <source>
        <dbReference type="RuleBase" id="RU004057"/>
    </source>
</evidence>
<keyword evidence="2" id="KW-1003">Cell membrane</keyword>
<protein>
    <submittedName>
        <fullName evidence="9">MotA/TolQ/ExbB proton channel family protein</fullName>
    </submittedName>
</protein>
<evidence type="ECO:0000256" key="3">
    <source>
        <dbReference type="ARBA" id="ARBA00022692"/>
    </source>
</evidence>
<comment type="subcellular location">
    <subcellularLocation>
        <location evidence="1">Cell membrane</location>
        <topology evidence="1">Multi-pass membrane protein</topology>
    </subcellularLocation>
    <subcellularLocation>
        <location evidence="6">Membrane</location>
        <topology evidence="6">Multi-pass membrane protein</topology>
    </subcellularLocation>
</comment>
<evidence type="ECO:0000313" key="9">
    <source>
        <dbReference type="EMBL" id="PQA58505.1"/>
    </source>
</evidence>
<evidence type="ECO:0000313" key="10">
    <source>
        <dbReference type="Proteomes" id="UP000239590"/>
    </source>
</evidence>
<gene>
    <name evidence="9" type="ORF">C5O19_02200</name>
</gene>
<keyword evidence="10" id="KW-1185">Reference proteome</keyword>
<dbReference type="Pfam" id="PF01618">
    <property type="entry name" value="MotA_ExbB"/>
    <property type="match status" value="1"/>
</dbReference>
<dbReference type="EMBL" id="PTRA01000001">
    <property type="protein sequence ID" value="PQA58505.1"/>
    <property type="molecule type" value="Genomic_DNA"/>
</dbReference>
<accession>A0A2S7ILF0</accession>
<feature type="transmembrane region" description="Helical" evidence="7">
    <location>
        <begin position="133"/>
        <end position="156"/>
    </location>
</feature>
<dbReference type="GO" id="GO:0005886">
    <property type="term" value="C:plasma membrane"/>
    <property type="evidence" value="ECO:0007669"/>
    <property type="project" value="UniProtKB-SubCell"/>
</dbReference>
<evidence type="ECO:0000256" key="2">
    <source>
        <dbReference type="ARBA" id="ARBA00022475"/>
    </source>
</evidence>
<dbReference type="InterPro" id="IPR050790">
    <property type="entry name" value="ExbB/TolQ_transport"/>
</dbReference>
<dbReference type="PANTHER" id="PTHR30625:SF17">
    <property type="entry name" value="TOLQ-RELATED"/>
    <property type="match status" value="1"/>
</dbReference>
<feature type="domain" description="MotA/TolQ/ExbB proton channel" evidence="8">
    <location>
        <begin position="93"/>
        <end position="213"/>
    </location>
</feature>
<keyword evidence="6" id="KW-0813">Transport</keyword>
<dbReference type="PANTHER" id="PTHR30625">
    <property type="entry name" value="PROTEIN TOLQ"/>
    <property type="match status" value="1"/>
</dbReference>
<dbReference type="Proteomes" id="UP000239590">
    <property type="component" value="Unassembled WGS sequence"/>
</dbReference>
<reference evidence="10" key="1">
    <citation type="submission" date="2018-02" db="EMBL/GenBank/DDBJ databases">
        <title>Genome sequencing of Solimonas sp. HR-BB.</title>
        <authorList>
            <person name="Lee Y."/>
            <person name="Jeon C.O."/>
        </authorList>
    </citation>
    <scope>NUCLEOTIDE SEQUENCE [LARGE SCALE GENOMIC DNA]</scope>
    <source>
        <strain evidence="10">HR-U</strain>
    </source>
</reference>
<proteinExistence type="inferred from homology"/>
<dbReference type="RefSeq" id="WP_094815565.1">
    <property type="nucleotide sequence ID" value="NZ_PTRA01000001.1"/>
</dbReference>
<keyword evidence="4 7" id="KW-1133">Transmembrane helix</keyword>
<keyword evidence="5 7" id="KW-0472">Membrane</keyword>
<feature type="transmembrane region" description="Helical" evidence="7">
    <location>
        <begin position="181"/>
        <end position="201"/>
    </location>
</feature>
<sequence>MLLQTLNMTADSTAAPAAAGAEKSISLIDLLAAGGWIMIPIAVLLFVTIYLFVERWMYLKKATALGASFEASFWGLVQSGNLNAARQLCRNDQSAVSRVLEKGLTRIGTPIPQIEQAMGNTAQLELSYMEKNLGLLGTVAAIAPMFGFLGTVAGMIRAFHDISVSNNLSIGTISGGIYEKMITSASGLAVGILAYILLTILNGMVDRAVARLQAATNQFLDVLYQPVSA</sequence>
<dbReference type="OrthoDB" id="4045at2"/>